<dbReference type="RefSeq" id="WP_307564633.1">
    <property type="nucleotide sequence ID" value="NZ_JAUSQU010000001.1"/>
</dbReference>
<gene>
    <name evidence="2" type="ORF">J2853_006766</name>
</gene>
<evidence type="ECO:0000313" key="2">
    <source>
        <dbReference type="EMBL" id="MDP9847555.1"/>
    </source>
</evidence>
<evidence type="ECO:0000256" key="1">
    <source>
        <dbReference type="SAM" id="MobiDB-lite"/>
    </source>
</evidence>
<feature type="region of interest" description="Disordered" evidence="1">
    <location>
        <begin position="27"/>
        <end position="46"/>
    </location>
</feature>
<evidence type="ECO:0000313" key="3">
    <source>
        <dbReference type="Proteomes" id="UP001225356"/>
    </source>
</evidence>
<dbReference type="Proteomes" id="UP001225356">
    <property type="component" value="Unassembled WGS sequence"/>
</dbReference>
<reference evidence="2 3" key="1">
    <citation type="submission" date="2023-07" db="EMBL/GenBank/DDBJ databases">
        <title>Sequencing the genomes of 1000 actinobacteria strains.</title>
        <authorList>
            <person name="Klenk H.-P."/>
        </authorList>
    </citation>
    <scope>NUCLEOTIDE SEQUENCE [LARGE SCALE GENOMIC DNA]</scope>
    <source>
        <strain evidence="2 3">DSM 46740</strain>
    </source>
</reference>
<feature type="compositionally biased region" description="Basic and acidic residues" evidence="1">
    <location>
        <begin position="27"/>
        <end position="40"/>
    </location>
</feature>
<name>A0ABT9QLD4_9ACTN</name>
<evidence type="ECO:0008006" key="4">
    <source>
        <dbReference type="Google" id="ProtNLM"/>
    </source>
</evidence>
<organism evidence="2 3">
    <name type="scientific">Streptosporangium lutulentum</name>
    <dbReference type="NCBI Taxonomy" id="1461250"/>
    <lineage>
        <taxon>Bacteria</taxon>
        <taxon>Bacillati</taxon>
        <taxon>Actinomycetota</taxon>
        <taxon>Actinomycetes</taxon>
        <taxon>Streptosporangiales</taxon>
        <taxon>Streptosporangiaceae</taxon>
        <taxon>Streptosporangium</taxon>
    </lineage>
</organism>
<protein>
    <recommendedName>
        <fullName evidence="4">DUF1059 domain-containing protein</fullName>
    </recommendedName>
</protein>
<accession>A0ABT9QLD4</accession>
<proteinExistence type="predicted"/>
<keyword evidence="3" id="KW-1185">Reference proteome</keyword>
<comment type="caution">
    <text evidence="2">The sequence shown here is derived from an EMBL/GenBank/DDBJ whole genome shotgun (WGS) entry which is preliminary data.</text>
</comment>
<sequence>MNERINQCGFTGCRRRVADKIADRCEDHAEHTEPEPETARWRPFSS</sequence>
<dbReference type="EMBL" id="JAUSQU010000001">
    <property type="protein sequence ID" value="MDP9847555.1"/>
    <property type="molecule type" value="Genomic_DNA"/>
</dbReference>